<sequence>MSGSNSDDGYLKSQGERGAYVLLHMKAVLMVAAIALISSSVDISTGNPCELKEALDLISLNYAPFCKYNATIEESGKVFGWGIAVFCGHSILFLVILSACMWPSENKRIGFLIIYIVVFVSAVIFIPLIFKQYKNIDDAKKKPAHRIDYERLNSEMLHSLEKQFTSDDHTNGDTVSSGWNKLFIKYNCCAVNEVQGTTNDFDNTPWCTTSGTCEDTYSQIPKTCCRNVTLDNYREAPDTCHASVNPGTFKPACFQVVKSMSLVNVEAYQVSMLSLSLFMLTLLQILDLIIVLAVVPFVIYDIITTRKSSHFTK</sequence>
<dbReference type="Proteomes" id="UP000694844">
    <property type="component" value="Chromosome 3"/>
</dbReference>
<feature type="transmembrane region" description="Helical" evidence="1">
    <location>
        <begin position="109"/>
        <end position="130"/>
    </location>
</feature>
<dbReference type="OrthoDB" id="6117380at2759"/>
<protein>
    <submittedName>
        <fullName evidence="3 4">Tetraspanin-18-like isoform X1</fullName>
    </submittedName>
</protein>
<evidence type="ECO:0000256" key="1">
    <source>
        <dbReference type="SAM" id="Phobius"/>
    </source>
</evidence>
<dbReference type="AlphaFoldDB" id="A0A8B8CZH3"/>
<reference evidence="3 4" key="1">
    <citation type="submission" date="2025-04" db="UniProtKB">
        <authorList>
            <consortium name="RefSeq"/>
        </authorList>
    </citation>
    <scope>IDENTIFICATION</scope>
    <source>
        <tissue evidence="3 4">Whole sample</tissue>
    </source>
</reference>
<dbReference type="RefSeq" id="XP_022321287.1">
    <property type="nucleotide sequence ID" value="XM_022465579.1"/>
</dbReference>
<organism evidence="2 3">
    <name type="scientific">Crassostrea virginica</name>
    <name type="common">Eastern oyster</name>
    <dbReference type="NCBI Taxonomy" id="6565"/>
    <lineage>
        <taxon>Eukaryota</taxon>
        <taxon>Metazoa</taxon>
        <taxon>Spiralia</taxon>
        <taxon>Lophotrochozoa</taxon>
        <taxon>Mollusca</taxon>
        <taxon>Bivalvia</taxon>
        <taxon>Autobranchia</taxon>
        <taxon>Pteriomorphia</taxon>
        <taxon>Ostreida</taxon>
        <taxon>Ostreoidea</taxon>
        <taxon>Ostreidae</taxon>
        <taxon>Crassostrea</taxon>
    </lineage>
</organism>
<keyword evidence="1" id="KW-0812">Transmembrane</keyword>
<gene>
    <name evidence="3 4" type="primary">LOC111123324</name>
</gene>
<evidence type="ECO:0000313" key="4">
    <source>
        <dbReference type="RefSeq" id="XP_022321289.1"/>
    </source>
</evidence>
<proteinExistence type="predicted"/>
<keyword evidence="1" id="KW-0472">Membrane</keyword>
<dbReference type="KEGG" id="cvn:111123324"/>
<feature type="transmembrane region" description="Helical" evidence="1">
    <location>
        <begin position="277"/>
        <end position="303"/>
    </location>
</feature>
<feature type="transmembrane region" description="Helical" evidence="1">
    <location>
        <begin position="20"/>
        <end position="38"/>
    </location>
</feature>
<keyword evidence="1" id="KW-1133">Transmembrane helix</keyword>
<dbReference type="RefSeq" id="XP_022321289.1">
    <property type="nucleotide sequence ID" value="XM_022465581.1"/>
</dbReference>
<dbReference type="GeneID" id="111123324"/>
<feature type="transmembrane region" description="Helical" evidence="1">
    <location>
        <begin position="78"/>
        <end position="102"/>
    </location>
</feature>
<name>A0A8B8CZH3_CRAVI</name>
<evidence type="ECO:0000313" key="2">
    <source>
        <dbReference type="Proteomes" id="UP000694844"/>
    </source>
</evidence>
<accession>A0A8B8CZH3</accession>
<evidence type="ECO:0000313" key="3">
    <source>
        <dbReference type="RefSeq" id="XP_022321287.1"/>
    </source>
</evidence>
<keyword evidence="2" id="KW-1185">Reference proteome</keyword>